<feature type="compositionally biased region" description="Gly residues" evidence="1">
    <location>
        <begin position="337"/>
        <end position="351"/>
    </location>
</feature>
<feature type="domain" description="WCX" evidence="4">
    <location>
        <begin position="239"/>
        <end position="311"/>
    </location>
</feature>
<keyword evidence="5" id="KW-0647">Proteasome</keyword>
<evidence type="ECO:0000259" key="3">
    <source>
        <dbReference type="Pfam" id="PF19187"/>
    </source>
</evidence>
<dbReference type="STRING" id="675864.SAMN04489747_3373"/>
<sequence>MTSSQQVQRLLALVPYLLAHEGASLTETASTFGITPRQLRGDLSVLYMCGLPGLMPGDLIEIDMDAVDGQGTIHLSNAEYLSRPLRFTPDEALGLVLGLRSLREVAAGDVLAVVDSALAKLQHVAGSVHELAERVSVSVESAGDLVRDTVNQAVGGQHRLELVYDTPEQTTRRRVDPVRVSIRDGVAYLEAFDLDRGAWRTFRLDRIAEVHPTGAPAEDHGPHPEQPAGWLEALSGVGAVTLELRPPAAWVAEYHPVQAVEPVGEDGTLRATLPVSDPAWLRSLLLQLGDAARVLDPPEAADSALRAAEETLALYRHVWGEDLPGAGEPPADVPAGDRGGGAVGTGDGADAGGAERLGSRP</sequence>
<dbReference type="PANTHER" id="PTHR34580:SF1">
    <property type="entry name" value="PROTEIN PAFC"/>
    <property type="match status" value="1"/>
</dbReference>
<dbReference type="GO" id="GO:0000502">
    <property type="term" value="C:proteasome complex"/>
    <property type="evidence" value="ECO:0007669"/>
    <property type="project" value="UniProtKB-KW"/>
</dbReference>
<protein>
    <submittedName>
        <fullName evidence="5">Proteasome accessory factor C</fullName>
    </submittedName>
</protein>
<gene>
    <name evidence="5" type="ORF">SAMN04489747_3373</name>
</gene>
<dbReference type="PIRSF" id="PIRSF016838">
    <property type="entry name" value="PafC"/>
    <property type="match status" value="1"/>
</dbReference>
<dbReference type="Proteomes" id="UP000198546">
    <property type="component" value="Chromosome i"/>
</dbReference>
<dbReference type="InterPro" id="IPR043839">
    <property type="entry name" value="PafC_HTH"/>
</dbReference>
<dbReference type="Pfam" id="PF13280">
    <property type="entry name" value="WYL"/>
    <property type="match status" value="1"/>
</dbReference>
<dbReference type="Pfam" id="PF25583">
    <property type="entry name" value="WCX"/>
    <property type="match status" value="1"/>
</dbReference>
<evidence type="ECO:0000259" key="2">
    <source>
        <dbReference type="Pfam" id="PF13280"/>
    </source>
</evidence>
<feature type="domain" description="PafC HTH" evidence="3">
    <location>
        <begin position="5"/>
        <end position="122"/>
    </location>
</feature>
<reference evidence="5 6" key="1">
    <citation type="submission" date="2016-10" db="EMBL/GenBank/DDBJ databases">
        <authorList>
            <person name="de Groot N.N."/>
        </authorList>
    </citation>
    <scope>NUCLEOTIDE SEQUENCE [LARGE SCALE GENOMIC DNA]</scope>
    <source>
        <strain evidence="5 6">MON 2.2</strain>
    </source>
</reference>
<dbReference type="RefSeq" id="WP_090595128.1">
    <property type="nucleotide sequence ID" value="NZ_LT629688.1"/>
</dbReference>
<dbReference type="OrthoDB" id="5174471at2"/>
<evidence type="ECO:0000313" key="5">
    <source>
        <dbReference type="EMBL" id="SDE42619.1"/>
    </source>
</evidence>
<feature type="region of interest" description="Disordered" evidence="1">
    <location>
        <begin position="323"/>
        <end position="361"/>
    </location>
</feature>
<dbReference type="Pfam" id="PF19187">
    <property type="entry name" value="HTH_PafC"/>
    <property type="match status" value="1"/>
</dbReference>
<dbReference type="InterPro" id="IPR057727">
    <property type="entry name" value="WCX_dom"/>
</dbReference>
<dbReference type="InterPro" id="IPR051534">
    <property type="entry name" value="CBASS_pafABC_assoc_protein"/>
</dbReference>
<dbReference type="PROSITE" id="PS52050">
    <property type="entry name" value="WYL"/>
    <property type="match status" value="1"/>
</dbReference>
<organism evidence="5 6">
    <name type="scientific">Auraticoccus monumenti</name>
    <dbReference type="NCBI Taxonomy" id="675864"/>
    <lineage>
        <taxon>Bacteria</taxon>
        <taxon>Bacillati</taxon>
        <taxon>Actinomycetota</taxon>
        <taxon>Actinomycetes</taxon>
        <taxon>Propionibacteriales</taxon>
        <taxon>Propionibacteriaceae</taxon>
        <taxon>Auraticoccus</taxon>
    </lineage>
</organism>
<evidence type="ECO:0000313" key="6">
    <source>
        <dbReference type="Proteomes" id="UP000198546"/>
    </source>
</evidence>
<keyword evidence="6" id="KW-1185">Reference proteome</keyword>
<evidence type="ECO:0000259" key="4">
    <source>
        <dbReference type="Pfam" id="PF25583"/>
    </source>
</evidence>
<accession>A0A1G7CTJ7</accession>
<feature type="domain" description="WYL" evidence="2">
    <location>
        <begin position="148"/>
        <end position="211"/>
    </location>
</feature>
<dbReference type="AlphaFoldDB" id="A0A1G7CTJ7"/>
<evidence type="ECO:0000256" key="1">
    <source>
        <dbReference type="SAM" id="MobiDB-lite"/>
    </source>
</evidence>
<proteinExistence type="predicted"/>
<name>A0A1G7CTJ7_9ACTN</name>
<dbReference type="PANTHER" id="PTHR34580">
    <property type="match status" value="1"/>
</dbReference>
<dbReference type="EMBL" id="LT629688">
    <property type="protein sequence ID" value="SDE42619.1"/>
    <property type="molecule type" value="Genomic_DNA"/>
</dbReference>
<dbReference type="InterPro" id="IPR026881">
    <property type="entry name" value="WYL_dom"/>
</dbReference>
<dbReference type="InterPro" id="IPR028349">
    <property type="entry name" value="PafC-like"/>
</dbReference>